<name>A0A9E7MQ50_9CAUD</name>
<organism evidence="1 2">
    <name type="scientific">Brevundimonas phage vB_BpoS-Kabachok</name>
    <dbReference type="NCBI Taxonomy" id="2948600"/>
    <lineage>
        <taxon>Viruses</taxon>
        <taxon>Duplodnaviria</taxon>
        <taxon>Heunggongvirae</taxon>
        <taxon>Uroviricota</taxon>
        <taxon>Caudoviricetes</taxon>
        <taxon>Jeanschmidtviridae</taxon>
        <taxon>Marchewkavirus</taxon>
        <taxon>Marchewkavirus kabachok</taxon>
    </lineage>
</organism>
<sequence>MQHPIRPERQEFVVLFWMGDDMGVYKQTVRAQSHPEACYRAVSRANDGAVNSVVRKKAFRAVTMAAMGDVDSFEGPLDGAALLEGRVEDYKPAAKKAAA</sequence>
<evidence type="ECO:0000313" key="2">
    <source>
        <dbReference type="Proteomes" id="UP001056685"/>
    </source>
</evidence>
<gene>
    <name evidence="1" type="ORF">KABACHOK_05410</name>
</gene>
<dbReference type="Proteomes" id="UP001056685">
    <property type="component" value="Segment"/>
</dbReference>
<reference evidence="1" key="1">
    <citation type="submission" date="2022-05" db="EMBL/GenBank/DDBJ databases">
        <authorList>
            <person name="Friedrich I."/>
            <person name="Poehlein A."/>
            <person name="Schneider D."/>
            <person name="Hertel R."/>
            <person name="Daniel R."/>
        </authorList>
    </citation>
    <scope>NUCLEOTIDE SEQUENCE</scope>
</reference>
<protein>
    <submittedName>
        <fullName evidence="1">Uncharacterized protein</fullName>
    </submittedName>
</protein>
<keyword evidence="2" id="KW-1185">Reference proteome</keyword>
<accession>A0A9E7MQ50</accession>
<dbReference type="EMBL" id="ON529852">
    <property type="protein sequence ID" value="USN14354.1"/>
    <property type="molecule type" value="Genomic_DNA"/>
</dbReference>
<proteinExistence type="predicted"/>
<evidence type="ECO:0000313" key="1">
    <source>
        <dbReference type="EMBL" id="USN14354.1"/>
    </source>
</evidence>